<proteinExistence type="predicted"/>
<dbReference type="AlphaFoldDB" id="A0A5M6CMH5"/>
<dbReference type="InterPro" id="IPR050807">
    <property type="entry name" value="TransReg_Diox_bact_type"/>
</dbReference>
<dbReference type="InterPro" id="IPR001387">
    <property type="entry name" value="Cro/C1-type_HTH"/>
</dbReference>
<dbReference type="InterPro" id="IPR010982">
    <property type="entry name" value="Lambda_DNA-bd_dom_sf"/>
</dbReference>
<dbReference type="PANTHER" id="PTHR46797">
    <property type="entry name" value="HTH-TYPE TRANSCRIPTIONAL REGULATOR"/>
    <property type="match status" value="1"/>
</dbReference>
<evidence type="ECO:0000313" key="3">
    <source>
        <dbReference type="EMBL" id="KAA5534515.1"/>
    </source>
</evidence>
<dbReference type="Gene3D" id="1.10.260.40">
    <property type="entry name" value="lambda repressor-like DNA-binding domains"/>
    <property type="match status" value="1"/>
</dbReference>
<sequence>MDIQSKIGERIKEIRTSLNLTQEAVAYKAEVDRSFMNHVENGKRNISMRTLEKIICYGLEITFQDFFNHESFKSKGRLRK</sequence>
<dbReference type="SUPFAM" id="SSF47413">
    <property type="entry name" value="lambda repressor-like DNA-binding domains"/>
    <property type="match status" value="1"/>
</dbReference>
<keyword evidence="1" id="KW-0238">DNA-binding</keyword>
<evidence type="ECO:0000313" key="4">
    <source>
        <dbReference type="Proteomes" id="UP000323632"/>
    </source>
</evidence>
<dbReference type="GO" id="GO:0003700">
    <property type="term" value="F:DNA-binding transcription factor activity"/>
    <property type="evidence" value="ECO:0007669"/>
    <property type="project" value="TreeGrafter"/>
</dbReference>
<dbReference type="PANTHER" id="PTHR46797:SF1">
    <property type="entry name" value="METHYLPHOSPHONATE SYNTHASE"/>
    <property type="match status" value="1"/>
</dbReference>
<keyword evidence="4" id="KW-1185">Reference proteome</keyword>
<dbReference type="Pfam" id="PF01381">
    <property type="entry name" value="HTH_3"/>
    <property type="match status" value="1"/>
</dbReference>
<protein>
    <submittedName>
        <fullName evidence="3">Helix-turn-helix transcriptional regulator</fullName>
    </submittedName>
</protein>
<organism evidence="3 4">
    <name type="scientific">Taibaiella lutea</name>
    <dbReference type="NCBI Taxonomy" id="2608001"/>
    <lineage>
        <taxon>Bacteria</taxon>
        <taxon>Pseudomonadati</taxon>
        <taxon>Bacteroidota</taxon>
        <taxon>Chitinophagia</taxon>
        <taxon>Chitinophagales</taxon>
        <taxon>Chitinophagaceae</taxon>
        <taxon>Taibaiella</taxon>
    </lineage>
</organism>
<dbReference type="Proteomes" id="UP000323632">
    <property type="component" value="Unassembled WGS sequence"/>
</dbReference>
<evidence type="ECO:0000259" key="2">
    <source>
        <dbReference type="PROSITE" id="PS50943"/>
    </source>
</evidence>
<dbReference type="GO" id="GO:0003677">
    <property type="term" value="F:DNA binding"/>
    <property type="evidence" value="ECO:0007669"/>
    <property type="project" value="UniProtKB-KW"/>
</dbReference>
<accession>A0A5M6CMH5</accession>
<dbReference type="EMBL" id="VWSH01000002">
    <property type="protein sequence ID" value="KAA5534515.1"/>
    <property type="molecule type" value="Genomic_DNA"/>
</dbReference>
<dbReference type="SMART" id="SM00530">
    <property type="entry name" value="HTH_XRE"/>
    <property type="match status" value="1"/>
</dbReference>
<gene>
    <name evidence="3" type="ORF">F0919_07795</name>
</gene>
<reference evidence="3 4" key="1">
    <citation type="submission" date="2019-09" db="EMBL/GenBank/DDBJ databases">
        <title>Genome sequence and assembly of Taibaiella sp.</title>
        <authorList>
            <person name="Chhetri G."/>
        </authorList>
    </citation>
    <scope>NUCLEOTIDE SEQUENCE [LARGE SCALE GENOMIC DNA]</scope>
    <source>
        <strain evidence="3 4">KVB11</strain>
    </source>
</reference>
<evidence type="ECO:0000256" key="1">
    <source>
        <dbReference type="ARBA" id="ARBA00023125"/>
    </source>
</evidence>
<dbReference type="GO" id="GO:0005829">
    <property type="term" value="C:cytosol"/>
    <property type="evidence" value="ECO:0007669"/>
    <property type="project" value="TreeGrafter"/>
</dbReference>
<dbReference type="CDD" id="cd00093">
    <property type="entry name" value="HTH_XRE"/>
    <property type="match status" value="1"/>
</dbReference>
<comment type="caution">
    <text evidence="3">The sequence shown here is derived from an EMBL/GenBank/DDBJ whole genome shotgun (WGS) entry which is preliminary data.</text>
</comment>
<name>A0A5M6CMH5_9BACT</name>
<dbReference type="RefSeq" id="WP_150032195.1">
    <property type="nucleotide sequence ID" value="NZ_VWSH01000002.1"/>
</dbReference>
<dbReference type="PROSITE" id="PS50943">
    <property type="entry name" value="HTH_CROC1"/>
    <property type="match status" value="1"/>
</dbReference>
<feature type="domain" description="HTH cro/C1-type" evidence="2">
    <location>
        <begin position="11"/>
        <end position="66"/>
    </location>
</feature>